<organism evidence="2 3">
    <name type="scientific">Raphanus sativus</name>
    <name type="common">Radish</name>
    <name type="synonym">Raphanus raphanistrum var. sativus</name>
    <dbReference type="NCBI Taxonomy" id="3726"/>
    <lineage>
        <taxon>Eukaryota</taxon>
        <taxon>Viridiplantae</taxon>
        <taxon>Streptophyta</taxon>
        <taxon>Embryophyta</taxon>
        <taxon>Tracheophyta</taxon>
        <taxon>Spermatophyta</taxon>
        <taxon>Magnoliopsida</taxon>
        <taxon>eudicotyledons</taxon>
        <taxon>Gunneridae</taxon>
        <taxon>Pentapetalae</taxon>
        <taxon>rosids</taxon>
        <taxon>malvids</taxon>
        <taxon>Brassicales</taxon>
        <taxon>Brassicaceae</taxon>
        <taxon>Brassiceae</taxon>
        <taxon>Raphanus</taxon>
    </lineage>
</organism>
<dbReference type="AlphaFoldDB" id="A0A9W3DF69"/>
<reference evidence="2" key="1">
    <citation type="journal article" date="2019" name="Database">
        <title>The radish genome database (RadishGD): an integrated information resource for radish genomics.</title>
        <authorList>
            <person name="Yu H.J."/>
            <person name="Baek S."/>
            <person name="Lee Y.J."/>
            <person name="Cho A."/>
            <person name="Mun J.H."/>
        </authorList>
    </citation>
    <scope>NUCLEOTIDE SEQUENCE [LARGE SCALE GENOMIC DNA]</scope>
    <source>
        <strain evidence="2">cv. WK10039</strain>
    </source>
</reference>
<feature type="domain" description="RNase H type-1" evidence="1">
    <location>
        <begin position="9"/>
        <end position="83"/>
    </location>
</feature>
<sequence length="156" mass="17504">MCNVALDWDKGTRALGAAWVVRNDKGFVICHSRRAFAEVASKGEAKLQTVLWAAESMSSLHFNKIIFAGEFEDIFGAVMRPQAWPSFLFQRDEFVCQFGSIEEWKVKISKKETNRGASFIADSVNKYGLVQSYVAAGPPSWLSDLFLYESRGLSHV</sequence>
<dbReference type="RefSeq" id="XP_056862459.1">
    <property type="nucleotide sequence ID" value="XM_057006479.1"/>
</dbReference>
<name>A0A9W3DF69_RAPSA</name>
<dbReference type="KEGG" id="rsz:130510133"/>
<dbReference type="GO" id="GO:0004523">
    <property type="term" value="F:RNA-DNA hybrid ribonuclease activity"/>
    <property type="evidence" value="ECO:0007669"/>
    <property type="project" value="InterPro"/>
</dbReference>
<dbReference type="GO" id="GO:0003676">
    <property type="term" value="F:nucleic acid binding"/>
    <property type="evidence" value="ECO:0007669"/>
    <property type="project" value="InterPro"/>
</dbReference>
<dbReference type="GeneID" id="130510133"/>
<proteinExistence type="predicted"/>
<dbReference type="Proteomes" id="UP000504610">
    <property type="component" value="Chromosome 3"/>
</dbReference>
<accession>A0A9W3DF69</accession>
<dbReference type="OrthoDB" id="1113045at2759"/>
<reference evidence="3" key="2">
    <citation type="submission" date="2025-08" db="UniProtKB">
        <authorList>
            <consortium name="RefSeq"/>
        </authorList>
    </citation>
    <scope>IDENTIFICATION</scope>
    <source>
        <tissue evidence="3">Leaf</tissue>
    </source>
</reference>
<dbReference type="Pfam" id="PF13456">
    <property type="entry name" value="RVT_3"/>
    <property type="match status" value="1"/>
</dbReference>
<keyword evidence="2" id="KW-1185">Reference proteome</keyword>
<evidence type="ECO:0000313" key="3">
    <source>
        <dbReference type="RefSeq" id="XP_056862459.1"/>
    </source>
</evidence>
<evidence type="ECO:0000313" key="2">
    <source>
        <dbReference type="Proteomes" id="UP000504610"/>
    </source>
</evidence>
<evidence type="ECO:0000259" key="1">
    <source>
        <dbReference type="Pfam" id="PF13456"/>
    </source>
</evidence>
<protein>
    <submittedName>
        <fullName evidence="3">Uncharacterized protein LOC130510133</fullName>
    </submittedName>
</protein>
<dbReference type="InterPro" id="IPR002156">
    <property type="entry name" value="RNaseH_domain"/>
</dbReference>
<gene>
    <name evidence="3" type="primary">LOC130510133</name>
</gene>